<keyword evidence="3" id="KW-0238">DNA-binding</keyword>
<dbReference type="RefSeq" id="WP_150350726.1">
    <property type="nucleotide sequence ID" value="NZ_CP044081.1"/>
</dbReference>
<dbReference type="InterPro" id="IPR010998">
    <property type="entry name" value="Integrase_recombinase_N"/>
</dbReference>
<dbReference type="InterPro" id="IPR011010">
    <property type="entry name" value="DNA_brk_join_enz"/>
</dbReference>
<protein>
    <submittedName>
        <fullName evidence="7">Site-specific integrase</fullName>
    </submittedName>
</protein>
<keyword evidence="2" id="KW-0229">DNA integration</keyword>
<evidence type="ECO:0000313" key="7">
    <source>
        <dbReference type="EMBL" id="QEU08713.1"/>
    </source>
</evidence>
<comment type="similarity">
    <text evidence="1">Belongs to the 'phage' integrase family.</text>
</comment>
<dbReference type="Gene3D" id="1.10.443.10">
    <property type="entry name" value="Intergrase catalytic core"/>
    <property type="match status" value="1"/>
</dbReference>
<evidence type="ECO:0000256" key="2">
    <source>
        <dbReference type="ARBA" id="ARBA00022908"/>
    </source>
</evidence>
<name>A0A5P2QT07_9RHOB</name>
<organism evidence="7 8">
    <name type="scientific">Paracoccus yeei</name>
    <dbReference type="NCBI Taxonomy" id="147645"/>
    <lineage>
        <taxon>Bacteria</taxon>
        <taxon>Pseudomonadati</taxon>
        <taxon>Pseudomonadota</taxon>
        <taxon>Alphaproteobacteria</taxon>
        <taxon>Rhodobacterales</taxon>
        <taxon>Paracoccaceae</taxon>
        <taxon>Paracoccus</taxon>
    </lineage>
</organism>
<gene>
    <name evidence="7" type="ORF">FOB51_12315</name>
</gene>
<evidence type="ECO:0000256" key="5">
    <source>
        <dbReference type="SAM" id="MobiDB-lite"/>
    </source>
</evidence>
<evidence type="ECO:0000256" key="3">
    <source>
        <dbReference type="ARBA" id="ARBA00023125"/>
    </source>
</evidence>
<dbReference type="GO" id="GO:0015074">
    <property type="term" value="P:DNA integration"/>
    <property type="evidence" value="ECO:0007669"/>
    <property type="project" value="UniProtKB-KW"/>
</dbReference>
<feature type="domain" description="Tyr recombinase" evidence="6">
    <location>
        <begin position="309"/>
        <end position="511"/>
    </location>
</feature>
<feature type="region of interest" description="Disordered" evidence="5">
    <location>
        <begin position="291"/>
        <end position="314"/>
    </location>
</feature>
<dbReference type="Pfam" id="PF20172">
    <property type="entry name" value="DUF6538"/>
    <property type="match status" value="1"/>
</dbReference>
<dbReference type="PANTHER" id="PTHR30349:SF41">
    <property type="entry name" value="INTEGRASE_RECOMBINASE PROTEIN MJ0367-RELATED"/>
    <property type="match status" value="1"/>
</dbReference>
<dbReference type="GO" id="GO:0003677">
    <property type="term" value="F:DNA binding"/>
    <property type="evidence" value="ECO:0007669"/>
    <property type="project" value="UniProtKB-KW"/>
</dbReference>
<dbReference type="EMBL" id="CP044081">
    <property type="protein sequence ID" value="QEU08713.1"/>
    <property type="molecule type" value="Genomic_DNA"/>
</dbReference>
<proteinExistence type="inferred from homology"/>
<dbReference type="Gene3D" id="1.10.150.130">
    <property type="match status" value="1"/>
</dbReference>
<dbReference type="InterPro" id="IPR013762">
    <property type="entry name" value="Integrase-like_cat_sf"/>
</dbReference>
<dbReference type="Pfam" id="PF00589">
    <property type="entry name" value="Phage_integrase"/>
    <property type="match status" value="1"/>
</dbReference>
<dbReference type="AlphaFoldDB" id="A0A5P2QT07"/>
<dbReference type="InterPro" id="IPR046668">
    <property type="entry name" value="DUF6538"/>
</dbReference>
<dbReference type="SUPFAM" id="SSF56349">
    <property type="entry name" value="DNA breaking-rejoining enzymes"/>
    <property type="match status" value="1"/>
</dbReference>
<evidence type="ECO:0000313" key="8">
    <source>
        <dbReference type="Proteomes" id="UP000324507"/>
    </source>
</evidence>
<keyword evidence="4" id="KW-0233">DNA recombination</keyword>
<evidence type="ECO:0000256" key="4">
    <source>
        <dbReference type="ARBA" id="ARBA00023172"/>
    </source>
</evidence>
<accession>A0A5P2QT07</accession>
<evidence type="ECO:0000259" key="6">
    <source>
        <dbReference type="PROSITE" id="PS51898"/>
    </source>
</evidence>
<evidence type="ECO:0000256" key="1">
    <source>
        <dbReference type="ARBA" id="ARBA00008857"/>
    </source>
</evidence>
<dbReference type="GO" id="GO:0006310">
    <property type="term" value="P:DNA recombination"/>
    <property type="evidence" value="ECO:0007669"/>
    <property type="project" value="UniProtKB-KW"/>
</dbReference>
<dbReference type="InterPro" id="IPR050090">
    <property type="entry name" value="Tyrosine_recombinase_XerCD"/>
</dbReference>
<dbReference type="PANTHER" id="PTHR30349">
    <property type="entry name" value="PHAGE INTEGRASE-RELATED"/>
    <property type="match status" value="1"/>
</dbReference>
<sequence length="519" mass="57928">MAGANRYLLNRDGRFFARLVVPKELRGLVGKTELRAPLGPDRRTAMRLLPGAVAQLQHQIAQAERAGTPATTVTRYPLAPDQIALISYRDRLRQDDETRKASPAWASVDVDLDYAAALRAGMAGRLTDAALQELVGQRIARFREIGSTDALPGSTEWRNLAQMLCTAEYEALARVVERDEGNFNGQPEAPFLTNATAPEDAPKPVKLSQLWKDYVASRQSAGFMKDGGRRNAIVIVSLRKFLGHNDARQITRKNLLDWRDHLLKHLSAKTVSDIYLSAVRSLLKWAHENEKLPENPSATVKQDKPRRQRTREAGYTDAEAVKALKLSRSYQPPLDKFGNVREAPETTNSKRWVPIICAFTGARVSEITQLRKEDVRQEGTRWVIRITPEAGSLKAGHYRDVPIHAQIIAEGFIDFVNQSNAGPLFHTAKDPKEYASRAQRASNRIAEWLRVDEIAPEGVQPSHAWRHRFKTIARDIGADSRVVDAIQGHASRTASDDYGDVSLAAKARVIDALPDYDMT</sequence>
<reference evidence="7 8" key="1">
    <citation type="submission" date="2019-09" db="EMBL/GenBank/DDBJ databases">
        <title>FDA dAtabase for Regulatory Grade micrObial Sequences (FDA-ARGOS): Supporting development and validation of Infectious Disease Dx tests.</title>
        <authorList>
            <person name="Sciortino C."/>
            <person name="Tallon L."/>
            <person name="Sadzewicz L."/>
            <person name="Vavikolanu K."/>
            <person name="Mehta A."/>
            <person name="Aluvathingal J."/>
            <person name="Nadendla S."/>
            <person name="Nandy P."/>
            <person name="Geyer C."/>
            <person name="Yan Y."/>
            <person name="Sichtig H."/>
        </authorList>
    </citation>
    <scope>NUCLEOTIDE SEQUENCE [LARGE SCALE GENOMIC DNA]</scope>
    <source>
        <strain evidence="7 8">FDAARGOS_643</strain>
    </source>
</reference>
<dbReference type="InterPro" id="IPR002104">
    <property type="entry name" value="Integrase_catalytic"/>
</dbReference>
<dbReference type="Proteomes" id="UP000324507">
    <property type="component" value="Chromosome"/>
</dbReference>
<feature type="compositionally biased region" description="Basic and acidic residues" evidence="5">
    <location>
        <begin position="301"/>
        <end position="314"/>
    </location>
</feature>
<dbReference type="PROSITE" id="PS51898">
    <property type="entry name" value="TYR_RECOMBINASE"/>
    <property type="match status" value="1"/>
</dbReference>